<dbReference type="Proteomes" id="UP000317429">
    <property type="component" value="Chromosome"/>
</dbReference>
<dbReference type="PANTHER" id="PTHR32234:SF3">
    <property type="entry name" value="SUPPRESSION OF COPPER SENSITIVITY PROTEIN"/>
    <property type="match status" value="1"/>
</dbReference>
<proteinExistence type="predicted"/>
<evidence type="ECO:0000256" key="3">
    <source>
        <dbReference type="ARBA" id="ARBA00022692"/>
    </source>
</evidence>
<dbReference type="PROSITE" id="PS51352">
    <property type="entry name" value="THIOREDOXIN_2"/>
    <property type="match status" value="1"/>
</dbReference>
<dbReference type="Pfam" id="PF02683">
    <property type="entry name" value="DsbD_TM"/>
    <property type="match status" value="1"/>
</dbReference>
<feature type="signal peptide" evidence="8">
    <location>
        <begin position="1"/>
        <end position="26"/>
    </location>
</feature>
<evidence type="ECO:0000256" key="2">
    <source>
        <dbReference type="ARBA" id="ARBA00022475"/>
    </source>
</evidence>
<reference evidence="10 11" key="1">
    <citation type="submission" date="2019-02" db="EMBL/GenBank/DDBJ databases">
        <title>Deep-cultivation of Planctomycetes and their phenomic and genomic characterization uncovers novel biology.</title>
        <authorList>
            <person name="Wiegand S."/>
            <person name="Jogler M."/>
            <person name="Boedeker C."/>
            <person name="Pinto D."/>
            <person name="Vollmers J."/>
            <person name="Rivas-Marin E."/>
            <person name="Kohn T."/>
            <person name="Peeters S.H."/>
            <person name="Heuer A."/>
            <person name="Rast P."/>
            <person name="Oberbeckmann S."/>
            <person name="Bunk B."/>
            <person name="Jeske O."/>
            <person name="Meyerdierks A."/>
            <person name="Storesund J.E."/>
            <person name="Kallscheuer N."/>
            <person name="Luecker S."/>
            <person name="Lage O.M."/>
            <person name="Pohl T."/>
            <person name="Merkel B.J."/>
            <person name="Hornburger P."/>
            <person name="Mueller R.-W."/>
            <person name="Bruemmer F."/>
            <person name="Labrenz M."/>
            <person name="Spormann A.M."/>
            <person name="Op den Camp H."/>
            <person name="Overmann J."/>
            <person name="Amann R."/>
            <person name="Jetten M.S.M."/>
            <person name="Mascher T."/>
            <person name="Medema M.H."/>
            <person name="Devos D.P."/>
            <person name="Kaster A.-K."/>
            <person name="Ovreas L."/>
            <person name="Rohde M."/>
            <person name="Galperin M.Y."/>
            <person name="Jogler C."/>
        </authorList>
    </citation>
    <scope>NUCLEOTIDE SEQUENCE [LARGE SCALE GENOMIC DNA]</scope>
    <source>
        <strain evidence="10 11">Pla175</strain>
    </source>
</reference>
<feature type="transmembrane region" description="Helical" evidence="7">
    <location>
        <begin position="228"/>
        <end position="251"/>
    </location>
</feature>
<feature type="transmembrane region" description="Helical" evidence="7">
    <location>
        <begin position="477"/>
        <end position="496"/>
    </location>
</feature>
<keyword evidence="5 7" id="KW-1133">Transmembrane helix</keyword>
<dbReference type="EC" id="1.8.1.8" evidence="10"/>
<dbReference type="EMBL" id="CP036291">
    <property type="protein sequence ID" value="QDU90524.1"/>
    <property type="molecule type" value="Genomic_DNA"/>
</dbReference>
<dbReference type="RefSeq" id="WP_145289170.1">
    <property type="nucleotide sequence ID" value="NZ_CP036291.1"/>
</dbReference>
<dbReference type="InterPro" id="IPR028250">
    <property type="entry name" value="DsbDN"/>
</dbReference>
<feature type="chain" id="PRO_5021850633" evidence="8">
    <location>
        <begin position="27"/>
        <end position="682"/>
    </location>
</feature>
<evidence type="ECO:0000313" key="10">
    <source>
        <dbReference type="EMBL" id="QDU90524.1"/>
    </source>
</evidence>
<dbReference type="PANTHER" id="PTHR32234">
    <property type="entry name" value="THIOL:DISULFIDE INTERCHANGE PROTEIN DSBD"/>
    <property type="match status" value="1"/>
</dbReference>
<evidence type="ECO:0000259" key="9">
    <source>
        <dbReference type="PROSITE" id="PS51352"/>
    </source>
</evidence>
<dbReference type="Gene3D" id="3.40.30.10">
    <property type="entry name" value="Glutaredoxin"/>
    <property type="match status" value="1"/>
</dbReference>
<keyword evidence="10" id="KW-0560">Oxidoreductase</keyword>
<keyword evidence="8" id="KW-0732">Signal</keyword>
<keyword evidence="4" id="KW-0201">Cytochrome c-type biogenesis</keyword>
<dbReference type="SUPFAM" id="SSF52833">
    <property type="entry name" value="Thioredoxin-like"/>
    <property type="match status" value="1"/>
</dbReference>
<feature type="transmembrane region" description="Helical" evidence="7">
    <location>
        <begin position="272"/>
        <end position="297"/>
    </location>
</feature>
<feature type="domain" description="Thioredoxin" evidence="9">
    <location>
        <begin position="531"/>
        <end position="669"/>
    </location>
</feature>
<keyword evidence="2" id="KW-1003">Cell membrane</keyword>
<dbReference type="Pfam" id="PF13899">
    <property type="entry name" value="Thioredoxin_7"/>
    <property type="match status" value="1"/>
</dbReference>
<feature type="transmembrane region" description="Helical" evidence="7">
    <location>
        <begin position="445"/>
        <end position="465"/>
    </location>
</feature>
<evidence type="ECO:0000256" key="6">
    <source>
        <dbReference type="ARBA" id="ARBA00023136"/>
    </source>
</evidence>
<dbReference type="GO" id="GO:0017004">
    <property type="term" value="P:cytochrome complex assembly"/>
    <property type="evidence" value="ECO:0007669"/>
    <property type="project" value="UniProtKB-KW"/>
</dbReference>
<accession>A0A518DGC2</accession>
<keyword evidence="11" id="KW-1185">Reference proteome</keyword>
<dbReference type="AlphaFoldDB" id="A0A518DGC2"/>
<keyword evidence="3 7" id="KW-0812">Transmembrane</keyword>
<gene>
    <name evidence="10" type="primary">dsbD_2</name>
    <name evidence="10" type="ORF">Pla175_39300</name>
</gene>
<evidence type="ECO:0000313" key="11">
    <source>
        <dbReference type="Proteomes" id="UP000317429"/>
    </source>
</evidence>
<feature type="transmembrane region" description="Helical" evidence="7">
    <location>
        <begin position="303"/>
        <end position="324"/>
    </location>
</feature>
<dbReference type="GO" id="GO:0045454">
    <property type="term" value="P:cell redox homeostasis"/>
    <property type="evidence" value="ECO:0007669"/>
    <property type="project" value="TreeGrafter"/>
</dbReference>
<protein>
    <submittedName>
        <fullName evidence="10">Thiol:disulfide interchange protein DsbD</fullName>
        <ecNumber evidence="10">1.8.1.8</ecNumber>
    </submittedName>
</protein>
<comment type="subcellular location">
    <subcellularLocation>
        <location evidence="1">Cell membrane</location>
        <topology evidence="1">Multi-pass membrane protein</topology>
    </subcellularLocation>
</comment>
<dbReference type="KEGG" id="pnd:Pla175_39300"/>
<organism evidence="10 11">
    <name type="scientific">Pirellulimonas nuda</name>
    <dbReference type="NCBI Taxonomy" id="2528009"/>
    <lineage>
        <taxon>Bacteria</taxon>
        <taxon>Pseudomonadati</taxon>
        <taxon>Planctomycetota</taxon>
        <taxon>Planctomycetia</taxon>
        <taxon>Pirellulales</taxon>
        <taxon>Lacipirellulaceae</taxon>
        <taxon>Pirellulimonas</taxon>
    </lineage>
</organism>
<dbReference type="InterPro" id="IPR003834">
    <property type="entry name" value="Cyt_c_assmbl_TM_dom"/>
</dbReference>
<evidence type="ECO:0000256" key="4">
    <source>
        <dbReference type="ARBA" id="ARBA00022748"/>
    </source>
</evidence>
<feature type="transmembrane region" description="Helical" evidence="7">
    <location>
        <begin position="421"/>
        <end position="438"/>
    </location>
</feature>
<name>A0A518DGC2_9BACT</name>
<sequence length="682" mass="72170" precursor="true">MSQRNGGFAATLLVLALFFCAAPARAQFDFLGGGIGDGPQPVELAAQFTPATAERPAVLMVTATIEPGYHVYGVKQPAGGPQRTDLTLAPSSDYRLLGEFRGFPAPHTYIDEEVFTGVEIHEHEDQVTWYAPIELAEGVDPNKVKVAGSVSLQACDESCIPLDLEFTAKLGKGVEIGPLPEATSPAAAAPVTPEVNSGAMLPAAPAPSDSAYRLEKIELGKQRSLPTILLLALMGGFVLNFMPCVLPVIGLKIMSFVNQSGHSRSKAFALNVWYSLGILLVFWVLAGLAIFAGATFGDHFGDARFNVVMSSIVFALALAMLGVWEIPIPGFVGHGAAQEIASQEGPTGALAKGILTTILATPCTGPGVGAALGWTVKQSPAVTFGVFTTLGLGMALPYLLIGAFPSLVKFLPKPGAWMDTFKQFLGFVLMATVVWLLSSLPQEMLLPTLAFLTTVAMACWVYSRIPYGAEWGDRSQSYALTAAILAGGAVLSYGFLLPDVYGPRYQATVAMAANEQASQSTADLIAALRDSTDSERATLLSEPAVLTETVLDRPWQPFTLDKLAQVVIGQGRPVLVDFSADWCANCKVLEGTVLHTDAVDAAMERHGVVTMYADFTHKPQFLKDTLRALGANGVPVIAVFSPSDPYRPIVFRGAYTQSGLIEAIEKAAGGSSAVKVAQNTAN</sequence>
<dbReference type="InterPro" id="IPR013766">
    <property type="entry name" value="Thioredoxin_domain"/>
</dbReference>
<dbReference type="GO" id="GO:0047134">
    <property type="term" value="F:protein-disulfide reductase [NAD(P)H] activity"/>
    <property type="evidence" value="ECO:0007669"/>
    <property type="project" value="UniProtKB-EC"/>
</dbReference>
<dbReference type="InterPro" id="IPR036249">
    <property type="entry name" value="Thioredoxin-like_sf"/>
</dbReference>
<dbReference type="Pfam" id="PF11412">
    <property type="entry name" value="DsbD_N"/>
    <property type="match status" value="1"/>
</dbReference>
<feature type="transmembrane region" description="Helical" evidence="7">
    <location>
        <begin position="381"/>
        <end position="401"/>
    </location>
</feature>
<evidence type="ECO:0000256" key="7">
    <source>
        <dbReference type="SAM" id="Phobius"/>
    </source>
</evidence>
<evidence type="ECO:0000256" key="5">
    <source>
        <dbReference type="ARBA" id="ARBA00022989"/>
    </source>
</evidence>
<keyword evidence="6 7" id="KW-0472">Membrane</keyword>
<dbReference type="GO" id="GO:0005886">
    <property type="term" value="C:plasma membrane"/>
    <property type="evidence" value="ECO:0007669"/>
    <property type="project" value="UniProtKB-SubCell"/>
</dbReference>
<dbReference type="OrthoDB" id="9811036at2"/>
<evidence type="ECO:0000256" key="1">
    <source>
        <dbReference type="ARBA" id="ARBA00004651"/>
    </source>
</evidence>
<evidence type="ECO:0000256" key="8">
    <source>
        <dbReference type="SAM" id="SignalP"/>
    </source>
</evidence>